<dbReference type="Pfam" id="PF03448">
    <property type="entry name" value="MgtE_N"/>
    <property type="match status" value="1"/>
</dbReference>
<dbReference type="InterPro" id="IPR000644">
    <property type="entry name" value="CBS_dom"/>
</dbReference>
<dbReference type="PROSITE" id="PS51371">
    <property type="entry name" value="CBS"/>
    <property type="match status" value="2"/>
</dbReference>
<keyword evidence="4" id="KW-1185">Reference proteome</keyword>
<dbReference type="GO" id="GO:0016020">
    <property type="term" value="C:membrane"/>
    <property type="evidence" value="ECO:0007669"/>
    <property type="project" value="InterPro"/>
</dbReference>
<keyword evidence="1" id="KW-0129">CBS domain</keyword>
<dbReference type="Gene3D" id="3.10.580.10">
    <property type="entry name" value="CBS-domain"/>
    <property type="match status" value="1"/>
</dbReference>
<evidence type="ECO:0000256" key="1">
    <source>
        <dbReference type="PROSITE-ProRule" id="PRU00703"/>
    </source>
</evidence>
<sequence>MSSVTRLYVGRLAGMIVRGPDTEPIGRVRDVMVNIRPAHSSSRALGLVVEMVNKRRIFVPMLRIAAIDPQEVTLVSGSVSMRTFQRRAGELSIVNDVIGARVQVDDPELRDLHSKPVQITDVEIEQTRTRDWQISRVAVSGPKSTFARRAPLFEVPWTYVHGLATTAADHSPATAELLAQFDDMRPADAATLMHQLTPTQRHDVAEELDDERLADILQELPEDHQAELIESLAIERAADVLEEMDPDDAADLLGELPDAKADVLLELMDPEESEPVRRLLDFDDDTVGAIMTPEPVILTPQTTVAEALATVRNPDLPTSLSSMVFVVRPPTGTPTGTYLGCVHLQKLLREAPSTLVSGILDPDLPPLYADDDKETAARYFATYNLVCGPVLDEDKHLLGAVSVDDLLDHMLPDDWREMGIRPQPRG</sequence>
<evidence type="ECO:0000313" key="3">
    <source>
        <dbReference type="EMBL" id="APT84496.1"/>
    </source>
</evidence>
<evidence type="ECO:0000259" key="2">
    <source>
        <dbReference type="PROSITE" id="PS51371"/>
    </source>
</evidence>
<dbReference type="InterPro" id="IPR011033">
    <property type="entry name" value="PRC_barrel-like_sf"/>
</dbReference>
<dbReference type="InterPro" id="IPR046342">
    <property type="entry name" value="CBS_dom_sf"/>
</dbReference>
<dbReference type="Proteomes" id="UP000185478">
    <property type="component" value="Chromosome"/>
</dbReference>
<dbReference type="AlphaFoldDB" id="A0A1L7CF89"/>
<dbReference type="SMART" id="SM00924">
    <property type="entry name" value="MgtE_N"/>
    <property type="match status" value="1"/>
</dbReference>
<dbReference type="KEGG" id="caqu:CAQU_04825"/>
<dbReference type="RefSeq" id="WP_075725664.1">
    <property type="nucleotide sequence ID" value="NZ_CP009245.1"/>
</dbReference>
<gene>
    <name evidence="3" type="ORF">CAQU_04825</name>
</gene>
<dbReference type="Pfam" id="PF26205">
    <property type="entry name" value="SH3_actinomycetes"/>
    <property type="match status" value="1"/>
</dbReference>
<dbReference type="InterPro" id="IPR006668">
    <property type="entry name" value="Mg_transptr_MgtE_intracell_dom"/>
</dbReference>
<dbReference type="OrthoDB" id="9764830at2"/>
<dbReference type="EMBL" id="CP009245">
    <property type="protein sequence ID" value="APT84496.1"/>
    <property type="molecule type" value="Genomic_DNA"/>
</dbReference>
<dbReference type="CDD" id="cd04606">
    <property type="entry name" value="CBS_pair_Mg_transporter"/>
    <property type="match status" value="1"/>
</dbReference>
<dbReference type="InterPro" id="IPR006669">
    <property type="entry name" value="MgtE_transporter"/>
</dbReference>
<proteinExistence type="predicted"/>
<accession>A0A1L7CF89</accession>
<dbReference type="PANTHER" id="PTHR43773">
    <property type="entry name" value="MAGNESIUM TRANSPORTER MGTE"/>
    <property type="match status" value="1"/>
</dbReference>
<protein>
    <submittedName>
        <fullName evidence="3">Magnesium transporter</fullName>
    </submittedName>
</protein>
<dbReference type="SUPFAM" id="SSF158791">
    <property type="entry name" value="MgtE N-terminal domain-like"/>
    <property type="match status" value="1"/>
</dbReference>
<organism evidence="3 4">
    <name type="scientific">Corynebacterium aquilae DSM 44791</name>
    <dbReference type="NCBI Taxonomy" id="1431546"/>
    <lineage>
        <taxon>Bacteria</taxon>
        <taxon>Bacillati</taxon>
        <taxon>Actinomycetota</taxon>
        <taxon>Actinomycetes</taxon>
        <taxon>Mycobacteriales</taxon>
        <taxon>Corynebacteriaceae</taxon>
        <taxon>Corynebacterium</taxon>
    </lineage>
</organism>
<dbReference type="GO" id="GO:0015095">
    <property type="term" value="F:magnesium ion transmembrane transporter activity"/>
    <property type="evidence" value="ECO:0007669"/>
    <property type="project" value="InterPro"/>
</dbReference>
<evidence type="ECO:0000313" key="4">
    <source>
        <dbReference type="Proteomes" id="UP000185478"/>
    </source>
</evidence>
<dbReference type="Pfam" id="PF00571">
    <property type="entry name" value="CBS"/>
    <property type="match status" value="2"/>
</dbReference>
<dbReference type="SUPFAM" id="SSF54631">
    <property type="entry name" value="CBS-domain pair"/>
    <property type="match status" value="1"/>
</dbReference>
<name>A0A1L7CF89_9CORY</name>
<dbReference type="SUPFAM" id="SSF50346">
    <property type="entry name" value="PRC-barrel domain"/>
    <property type="match status" value="1"/>
</dbReference>
<reference evidence="3 4" key="1">
    <citation type="submission" date="2014-08" db="EMBL/GenBank/DDBJ databases">
        <title>Complete genome sequence of Corynebacterium aquilae S-613T(T) (=DSM 44791(T)), isolated from the choana of a healthy golden eagle.</title>
        <authorList>
            <person name="Ruckert C."/>
            <person name="Albersmeier A."/>
            <person name="Winkler A."/>
            <person name="Kalinowski J."/>
        </authorList>
    </citation>
    <scope>NUCLEOTIDE SEQUENCE [LARGE SCALE GENOMIC DNA]</scope>
    <source>
        <strain evidence="3 4">S-613</strain>
    </source>
</reference>
<dbReference type="Gene3D" id="1.25.60.10">
    <property type="entry name" value="MgtE N-terminal domain-like"/>
    <property type="match status" value="1"/>
</dbReference>
<dbReference type="InterPro" id="IPR058838">
    <property type="entry name" value="SH3_actinomycetes"/>
</dbReference>
<dbReference type="InterPro" id="IPR038076">
    <property type="entry name" value="MgtE_N_sf"/>
</dbReference>
<feature type="domain" description="CBS" evidence="2">
    <location>
        <begin position="360"/>
        <end position="418"/>
    </location>
</feature>
<dbReference type="STRING" id="1431546.CAQU_04825"/>
<feature type="domain" description="CBS" evidence="2">
    <location>
        <begin position="291"/>
        <end position="357"/>
    </location>
</feature>
<dbReference type="PANTHER" id="PTHR43773:SF1">
    <property type="entry name" value="MAGNESIUM TRANSPORTER MGTE"/>
    <property type="match status" value="1"/>
</dbReference>